<evidence type="ECO:0000313" key="6">
    <source>
        <dbReference type="Proteomes" id="UP000198901"/>
    </source>
</evidence>
<dbReference type="AlphaFoldDB" id="A0A1G9PWX6"/>
<keyword evidence="2" id="KW-0238">DNA-binding</keyword>
<dbReference type="RefSeq" id="WP_093202084.1">
    <property type="nucleotide sequence ID" value="NZ_FNGS01000004.1"/>
</dbReference>
<protein>
    <submittedName>
        <fullName evidence="5">Transcriptional regulator, HxlR family</fullName>
    </submittedName>
</protein>
<evidence type="ECO:0000259" key="4">
    <source>
        <dbReference type="PROSITE" id="PS51118"/>
    </source>
</evidence>
<evidence type="ECO:0000256" key="3">
    <source>
        <dbReference type="ARBA" id="ARBA00023163"/>
    </source>
</evidence>
<accession>A0A1G9PWX6</accession>
<keyword evidence="1" id="KW-0805">Transcription regulation</keyword>
<evidence type="ECO:0000256" key="2">
    <source>
        <dbReference type="ARBA" id="ARBA00023125"/>
    </source>
</evidence>
<dbReference type="PANTHER" id="PTHR33204:SF29">
    <property type="entry name" value="TRANSCRIPTIONAL REGULATOR"/>
    <property type="match status" value="1"/>
</dbReference>
<keyword evidence="3" id="KW-0804">Transcription</keyword>
<dbReference type="InterPro" id="IPR036390">
    <property type="entry name" value="WH_DNA-bd_sf"/>
</dbReference>
<dbReference type="SUPFAM" id="SSF46785">
    <property type="entry name" value="Winged helix' DNA-binding domain"/>
    <property type="match status" value="1"/>
</dbReference>
<dbReference type="OrthoDB" id="769662at2"/>
<dbReference type="Pfam" id="PF01638">
    <property type="entry name" value="HxlR"/>
    <property type="match status" value="1"/>
</dbReference>
<dbReference type="GO" id="GO:0003677">
    <property type="term" value="F:DNA binding"/>
    <property type="evidence" value="ECO:0007669"/>
    <property type="project" value="UniProtKB-KW"/>
</dbReference>
<dbReference type="Proteomes" id="UP000198901">
    <property type="component" value="Unassembled WGS sequence"/>
</dbReference>
<dbReference type="Gene3D" id="1.10.10.10">
    <property type="entry name" value="Winged helix-like DNA-binding domain superfamily/Winged helix DNA-binding domain"/>
    <property type="match status" value="1"/>
</dbReference>
<name>A0A1G9PWX6_9BACT</name>
<gene>
    <name evidence="5" type="ORF">SAMN04488090_2363</name>
</gene>
<dbReference type="STRING" id="563176.SAMN04488090_2363"/>
<dbReference type="EMBL" id="FNGS01000004">
    <property type="protein sequence ID" value="SDM03312.1"/>
    <property type="molecule type" value="Genomic_DNA"/>
</dbReference>
<keyword evidence="6" id="KW-1185">Reference proteome</keyword>
<dbReference type="InterPro" id="IPR002577">
    <property type="entry name" value="HTH_HxlR"/>
</dbReference>
<reference evidence="5 6" key="1">
    <citation type="submission" date="2016-10" db="EMBL/GenBank/DDBJ databases">
        <authorList>
            <person name="de Groot N.N."/>
        </authorList>
    </citation>
    <scope>NUCLEOTIDE SEQUENCE [LARGE SCALE GENOMIC DNA]</scope>
    <source>
        <strain evidence="5 6">DSM 21668</strain>
    </source>
</reference>
<dbReference type="InterPro" id="IPR036388">
    <property type="entry name" value="WH-like_DNA-bd_sf"/>
</dbReference>
<dbReference type="PANTHER" id="PTHR33204">
    <property type="entry name" value="TRANSCRIPTIONAL REGULATOR, MARR FAMILY"/>
    <property type="match status" value="1"/>
</dbReference>
<evidence type="ECO:0000256" key="1">
    <source>
        <dbReference type="ARBA" id="ARBA00023015"/>
    </source>
</evidence>
<sequence length="111" mass="12870">MIRNQSEEARALQDALYAIGGKWRLPVINSLCNGNKRFKDIQQSLPGITPRALSRELKELELNALVTRTVCEDFPSQIEYELTDYCRTFSAIILEMIRWGREHKRTVMELA</sequence>
<feature type="domain" description="HTH hxlR-type" evidence="4">
    <location>
        <begin position="9"/>
        <end position="108"/>
    </location>
</feature>
<organism evidence="5 6">
    <name type="scientific">Siphonobacter aquaeclarae</name>
    <dbReference type="NCBI Taxonomy" id="563176"/>
    <lineage>
        <taxon>Bacteria</taxon>
        <taxon>Pseudomonadati</taxon>
        <taxon>Bacteroidota</taxon>
        <taxon>Cytophagia</taxon>
        <taxon>Cytophagales</taxon>
        <taxon>Cytophagaceae</taxon>
        <taxon>Siphonobacter</taxon>
    </lineage>
</organism>
<proteinExistence type="predicted"/>
<evidence type="ECO:0000313" key="5">
    <source>
        <dbReference type="EMBL" id="SDM03312.1"/>
    </source>
</evidence>
<dbReference type="PROSITE" id="PS51118">
    <property type="entry name" value="HTH_HXLR"/>
    <property type="match status" value="1"/>
</dbReference>